<keyword evidence="3" id="KW-1185">Reference proteome</keyword>
<protein>
    <submittedName>
        <fullName evidence="2">Uncharacterized protein</fullName>
    </submittedName>
</protein>
<feature type="transmembrane region" description="Helical" evidence="1">
    <location>
        <begin position="38"/>
        <end position="57"/>
    </location>
</feature>
<dbReference type="RefSeq" id="WP_189450599.1">
    <property type="nucleotide sequence ID" value="NZ_BMXY01000004.1"/>
</dbReference>
<evidence type="ECO:0000313" key="2">
    <source>
        <dbReference type="EMBL" id="GGZ70168.1"/>
    </source>
</evidence>
<evidence type="ECO:0000313" key="3">
    <source>
        <dbReference type="Proteomes" id="UP000643403"/>
    </source>
</evidence>
<reference evidence="3" key="1">
    <citation type="journal article" date="2019" name="Int. J. Syst. Evol. Microbiol.">
        <title>The Global Catalogue of Microorganisms (GCM) 10K type strain sequencing project: providing services to taxonomists for standard genome sequencing and annotation.</title>
        <authorList>
            <consortium name="The Broad Institute Genomics Platform"/>
            <consortium name="The Broad Institute Genome Sequencing Center for Infectious Disease"/>
            <person name="Wu L."/>
            <person name="Ma J."/>
        </authorList>
    </citation>
    <scope>NUCLEOTIDE SEQUENCE [LARGE SCALE GENOMIC DNA]</scope>
    <source>
        <strain evidence="3">KCTC 22558</strain>
    </source>
</reference>
<keyword evidence="1" id="KW-0472">Membrane</keyword>
<proteinExistence type="predicted"/>
<keyword evidence="1" id="KW-0812">Transmembrane</keyword>
<dbReference type="Proteomes" id="UP000643403">
    <property type="component" value="Unassembled WGS sequence"/>
</dbReference>
<sequence length="99" mass="10520">MSTEARAPLSVLDEVLCTAVAVGLVLVALLPAARGMSAIGWLPMWLVGMPACAWWAVRGFALPGRGREAVPARAVARRALPQARRHARGARRAALRRAA</sequence>
<gene>
    <name evidence="2" type="ORF">GCM10008101_25520</name>
</gene>
<feature type="transmembrane region" description="Helical" evidence="1">
    <location>
        <begin position="12"/>
        <end position="32"/>
    </location>
</feature>
<name>A0ABQ3C6A5_9GAMM</name>
<comment type="caution">
    <text evidence="2">The sequence shown here is derived from an EMBL/GenBank/DDBJ whole genome shotgun (WGS) entry which is preliminary data.</text>
</comment>
<organism evidence="2 3">
    <name type="scientific">Cognatilysobacter xinjiangensis</name>
    <dbReference type="NCBI Taxonomy" id="546892"/>
    <lineage>
        <taxon>Bacteria</taxon>
        <taxon>Pseudomonadati</taxon>
        <taxon>Pseudomonadota</taxon>
        <taxon>Gammaproteobacteria</taxon>
        <taxon>Lysobacterales</taxon>
        <taxon>Lysobacteraceae</taxon>
        <taxon>Cognatilysobacter</taxon>
    </lineage>
</organism>
<accession>A0ABQ3C6A5</accession>
<dbReference type="EMBL" id="BMXY01000004">
    <property type="protein sequence ID" value="GGZ70168.1"/>
    <property type="molecule type" value="Genomic_DNA"/>
</dbReference>
<keyword evidence="1" id="KW-1133">Transmembrane helix</keyword>
<evidence type="ECO:0000256" key="1">
    <source>
        <dbReference type="SAM" id="Phobius"/>
    </source>
</evidence>